<evidence type="ECO:0000259" key="1">
    <source>
        <dbReference type="Pfam" id="PF22322"/>
    </source>
</evidence>
<protein>
    <recommendedName>
        <fullName evidence="1">DUF6973 domain-containing protein</fullName>
    </recommendedName>
</protein>
<dbReference type="RefSeq" id="WP_357780098.1">
    <property type="nucleotide sequence ID" value="NZ_JBFAKC010000002.1"/>
</dbReference>
<dbReference type="Pfam" id="PF22322">
    <property type="entry name" value="DUF6973"/>
    <property type="match status" value="1"/>
</dbReference>
<gene>
    <name evidence="2" type="ORF">AB0I48_03935</name>
</gene>
<organism evidence="2 3">
    <name type="scientific">Nocardia aurea</name>
    <dbReference type="NCBI Taxonomy" id="2144174"/>
    <lineage>
        <taxon>Bacteria</taxon>
        <taxon>Bacillati</taxon>
        <taxon>Actinomycetota</taxon>
        <taxon>Actinomycetes</taxon>
        <taxon>Mycobacteriales</taxon>
        <taxon>Nocardiaceae</taxon>
        <taxon>Nocardia</taxon>
    </lineage>
</organism>
<evidence type="ECO:0000313" key="2">
    <source>
        <dbReference type="EMBL" id="MEV0706694.1"/>
    </source>
</evidence>
<dbReference type="InterPro" id="IPR054246">
    <property type="entry name" value="DUF6973"/>
</dbReference>
<accession>A0ABV3FMQ2</accession>
<feature type="domain" description="DUF6973" evidence="1">
    <location>
        <begin position="242"/>
        <end position="342"/>
    </location>
</feature>
<dbReference type="EMBL" id="JBFAKC010000002">
    <property type="protein sequence ID" value="MEV0706694.1"/>
    <property type="molecule type" value="Genomic_DNA"/>
</dbReference>
<proteinExistence type="predicted"/>
<dbReference type="SUPFAM" id="SSF140453">
    <property type="entry name" value="EsxAB dimer-like"/>
    <property type="match status" value="1"/>
</dbReference>
<comment type="caution">
    <text evidence="2">The sequence shown here is derived from an EMBL/GenBank/DDBJ whole genome shotgun (WGS) entry which is preliminary data.</text>
</comment>
<dbReference type="InterPro" id="IPR036689">
    <property type="entry name" value="ESAT-6-like_sf"/>
</dbReference>
<sequence>MSALPPTKTEVRTWAFDALTDQAAEWSRAEGTVTTEYGTINLQLADSPGFWRGAAGDAMRVKSEEAKTSLSKVVEAFGQAATSTSSIINLLGFAKSAAVNAIQAAEDERYTVAEDGTVSYATEVIAWLAGGESKSLEVAKAALDQGQRQHETAIKSALQAAGDAAASAGEAIIKVFADVPIPPNAELENILNSYQVNKDQQGMTTWPSDDFMKWINRVKPGEDIQVKEVTVSEAAMLNKLSAWEQYRVYQISEEASSRAEQLFPSADDNYQDNHADAFRHAYWNAMLTEEFGEEWTKEYTTKHEGREDNRSPREAMDLYNNELGRRIATENPGGSMTQKIIDAFNNGDGVLIDKDGNLARPKDVRFGEAADSEMVDNTGILPGSLIPNNKPSTG</sequence>
<dbReference type="Gene3D" id="1.10.287.1060">
    <property type="entry name" value="ESAT-6-like"/>
    <property type="match status" value="1"/>
</dbReference>
<name>A0ABV3FMQ2_9NOCA</name>
<keyword evidence="3" id="KW-1185">Reference proteome</keyword>
<evidence type="ECO:0000313" key="3">
    <source>
        <dbReference type="Proteomes" id="UP001551695"/>
    </source>
</evidence>
<dbReference type="Proteomes" id="UP001551695">
    <property type="component" value="Unassembled WGS sequence"/>
</dbReference>
<reference evidence="2 3" key="1">
    <citation type="submission" date="2024-06" db="EMBL/GenBank/DDBJ databases">
        <title>The Natural Products Discovery Center: Release of the First 8490 Sequenced Strains for Exploring Actinobacteria Biosynthetic Diversity.</title>
        <authorList>
            <person name="Kalkreuter E."/>
            <person name="Kautsar S.A."/>
            <person name="Yang D."/>
            <person name="Bader C.D."/>
            <person name="Teijaro C.N."/>
            <person name="Fluegel L."/>
            <person name="Davis C.M."/>
            <person name="Simpson J.R."/>
            <person name="Lauterbach L."/>
            <person name="Steele A.D."/>
            <person name="Gui C."/>
            <person name="Meng S."/>
            <person name="Li G."/>
            <person name="Viehrig K."/>
            <person name="Ye F."/>
            <person name="Su P."/>
            <person name="Kiefer A.F."/>
            <person name="Nichols A."/>
            <person name="Cepeda A.J."/>
            <person name="Yan W."/>
            <person name="Fan B."/>
            <person name="Jiang Y."/>
            <person name="Adhikari A."/>
            <person name="Zheng C.-J."/>
            <person name="Schuster L."/>
            <person name="Cowan T.M."/>
            <person name="Smanski M.J."/>
            <person name="Chevrette M.G."/>
            <person name="De Carvalho L.P.S."/>
            <person name="Shen B."/>
        </authorList>
    </citation>
    <scope>NUCLEOTIDE SEQUENCE [LARGE SCALE GENOMIC DNA]</scope>
    <source>
        <strain evidence="2 3">NPDC050403</strain>
    </source>
</reference>